<dbReference type="Gramene" id="evm.model.07.1142">
    <property type="protein sequence ID" value="cds.evm.model.07.1142"/>
    <property type="gene ID" value="evm.TU.07.1142"/>
</dbReference>
<evidence type="ECO:0000313" key="2">
    <source>
        <dbReference type="Proteomes" id="UP000596661"/>
    </source>
</evidence>
<reference evidence="1" key="2">
    <citation type="submission" date="2021-03" db="UniProtKB">
        <authorList>
            <consortium name="EnsemblPlants"/>
        </authorList>
    </citation>
    <scope>IDENTIFICATION</scope>
</reference>
<sequence>MNELIEERESLQKLLYDYDENIKTLAKDLAQEKEARAKDKETYESVGAKILYEFEKAKPESNFGYLKPEEHEALIGMCQSLKAEEDANEVEEEK</sequence>
<dbReference type="EMBL" id="UZAU01000655">
    <property type="status" value="NOT_ANNOTATED_CDS"/>
    <property type="molecule type" value="Genomic_DNA"/>
</dbReference>
<evidence type="ECO:0000313" key="1">
    <source>
        <dbReference type="EnsemblPlants" id="cds.evm.model.07.1142"/>
    </source>
</evidence>
<accession>A0A803Q1H1</accession>
<dbReference type="Proteomes" id="UP000596661">
    <property type="component" value="Chromosome 7"/>
</dbReference>
<dbReference type="AlphaFoldDB" id="A0A803Q1H1"/>
<protein>
    <submittedName>
        <fullName evidence="1">Uncharacterized protein</fullName>
    </submittedName>
</protein>
<proteinExistence type="predicted"/>
<dbReference type="EnsemblPlants" id="evm.model.07.1142">
    <property type="protein sequence ID" value="cds.evm.model.07.1142"/>
    <property type="gene ID" value="evm.TU.07.1142"/>
</dbReference>
<organism evidence="1 2">
    <name type="scientific">Cannabis sativa</name>
    <name type="common">Hemp</name>
    <name type="synonym">Marijuana</name>
    <dbReference type="NCBI Taxonomy" id="3483"/>
    <lineage>
        <taxon>Eukaryota</taxon>
        <taxon>Viridiplantae</taxon>
        <taxon>Streptophyta</taxon>
        <taxon>Embryophyta</taxon>
        <taxon>Tracheophyta</taxon>
        <taxon>Spermatophyta</taxon>
        <taxon>Magnoliopsida</taxon>
        <taxon>eudicotyledons</taxon>
        <taxon>Gunneridae</taxon>
        <taxon>Pentapetalae</taxon>
        <taxon>rosids</taxon>
        <taxon>fabids</taxon>
        <taxon>Rosales</taxon>
        <taxon>Cannabaceae</taxon>
        <taxon>Cannabis</taxon>
    </lineage>
</organism>
<name>A0A803Q1H1_CANSA</name>
<keyword evidence="2" id="KW-1185">Reference proteome</keyword>
<reference evidence="1" key="1">
    <citation type="submission" date="2018-11" db="EMBL/GenBank/DDBJ databases">
        <authorList>
            <person name="Grassa J C."/>
        </authorList>
    </citation>
    <scope>NUCLEOTIDE SEQUENCE [LARGE SCALE GENOMIC DNA]</scope>
</reference>